<dbReference type="AlphaFoldDB" id="A0AAQ1GA10"/>
<keyword evidence="2" id="KW-1185">Reference proteome</keyword>
<dbReference type="EMBL" id="FNVE01000016">
    <property type="protein sequence ID" value="SEG70157.1"/>
    <property type="molecule type" value="Genomic_DNA"/>
</dbReference>
<accession>A0AAQ1GA10</accession>
<reference evidence="1 2" key="1">
    <citation type="submission" date="2016-10" db="EMBL/GenBank/DDBJ databases">
        <authorList>
            <person name="Varghese N."/>
            <person name="Submissions S."/>
        </authorList>
    </citation>
    <scope>NUCLEOTIDE SEQUENCE [LARGE SCALE GENOMIC DNA]</scope>
    <source>
        <strain evidence="1 2">CECT 8317</strain>
    </source>
</reference>
<evidence type="ECO:0000313" key="2">
    <source>
        <dbReference type="Proteomes" id="UP000243518"/>
    </source>
</evidence>
<dbReference type="Proteomes" id="UP000243518">
    <property type="component" value="Unassembled WGS sequence"/>
</dbReference>
<name>A0AAQ1GA10_9GAMM</name>
<evidence type="ECO:0000313" key="1">
    <source>
        <dbReference type="EMBL" id="SEG70157.1"/>
    </source>
</evidence>
<gene>
    <name evidence="1" type="ORF">SAMN05216586_11651</name>
</gene>
<protein>
    <recommendedName>
        <fullName evidence="3">ArsR family transcriptional regulator</fullName>
    </recommendedName>
</protein>
<comment type="caution">
    <text evidence="1">The sequence shown here is derived from an EMBL/GenBank/DDBJ whole genome shotgun (WGS) entry which is preliminary data.</text>
</comment>
<dbReference type="RefSeq" id="WP_088277571.1">
    <property type="nucleotide sequence ID" value="NZ_FNVE01000016.1"/>
</dbReference>
<proteinExistence type="predicted"/>
<sequence>MSKFADFLREHQRLVILRVLSEMPAYRSNSSVLAQALTSYGLEASRDQVKTEIHWLGEQGLLTVEDLDSVLIVKLTERGSDVAVGRAKVPGIKPPGA</sequence>
<organism evidence="1 2">
    <name type="scientific">Halopseudomonas aestusnigri</name>
    <dbReference type="NCBI Taxonomy" id="857252"/>
    <lineage>
        <taxon>Bacteria</taxon>
        <taxon>Pseudomonadati</taxon>
        <taxon>Pseudomonadota</taxon>
        <taxon>Gammaproteobacteria</taxon>
        <taxon>Pseudomonadales</taxon>
        <taxon>Pseudomonadaceae</taxon>
        <taxon>Halopseudomonas</taxon>
    </lineage>
</organism>
<evidence type="ECO:0008006" key="3">
    <source>
        <dbReference type="Google" id="ProtNLM"/>
    </source>
</evidence>